<dbReference type="Proteomes" id="UP000691718">
    <property type="component" value="Unassembled WGS sequence"/>
</dbReference>
<dbReference type="OrthoDB" id="6437871at2759"/>
<name>A0A8S3WCI0_PARAO</name>
<keyword evidence="2" id="KW-1185">Reference proteome</keyword>
<dbReference type="EMBL" id="CAJQZP010000287">
    <property type="protein sequence ID" value="CAG4953144.1"/>
    <property type="molecule type" value="Genomic_DNA"/>
</dbReference>
<protein>
    <submittedName>
        <fullName evidence="1">(apollo) hypothetical protein</fullName>
    </submittedName>
</protein>
<sequence>MEPRMRASDEQFSTLLEFMESHGDLSNSRSGPQGRLKSERLWCELTTILNSIGGGVNKSADKWKKNLWLYRPRLLLLRHLLVGSHSI</sequence>
<accession>A0A8S3WCI0</accession>
<comment type="caution">
    <text evidence="1">The sequence shown here is derived from an EMBL/GenBank/DDBJ whole genome shotgun (WGS) entry which is preliminary data.</text>
</comment>
<dbReference type="AlphaFoldDB" id="A0A8S3WCI0"/>
<organism evidence="1 2">
    <name type="scientific">Parnassius apollo</name>
    <name type="common">Apollo butterfly</name>
    <name type="synonym">Papilio apollo</name>
    <dbReference type="NCBI Taxonomy" id="110799"/>
    <lineage>
        <taxon>Eukaryota</taxon>
        <taxon>Metazoa</taxon>
        <taxon>Ecdysozoa</taxon>
        <taxon>Arthropoda</taxon>
        <taxon>Hexapoda</taxon>
        <taxon>Insecta</taxon>
        <taxon>Pterygota</taxon>
        <taxon>Neoptera</taxon>
        <taxon>Endopterygota</taxon>
        <taxon>Lepidoptera</taxon>
        <taxon>Glossata</taxon>
        <taxon>Ditrysia</taxon>
        <taxon>Papilionoidea</taxon>
        <taxon>Papilionidae</taxon>
        <taxon>Parnassiinae</taxon>
        <taxon>Parnassini</taxon>
        <taxon>Parnassius</taxon>
        <taxon>Parnassius</taxon>
    </lineage>
</organism>
<evidence type="ECO:0000313" key="2">
    <source>
        <dbReference type="Proteomes" id="UP000691718"/>
    </source>
</evidence>
<reference evidence="1" key="1">
    <citation type="submission" date="2021-04" db="EMBL/GenBank/DDBJ databases">
        <authorList>
            <person name="Tunstrom K."/>
        </authorList>
    </citation>
    <scope>NUCLEOTIDE SEQUENCE</scope>
</reference>
<evidence type="ECO:0000313" key="1">
    <source>
        <dbReference type="EMBL" id="CAG4953144.1"/>
    </source>
</evidence>
<gene>
    <name evidence="1" type="ORF">PAPOLLO_LOCUS4800</name>
</gene>
<proteinExistence type="predicted"/>